<dbReference type="InterPro" id="IPR001810">
    <property type="entry name" value="F-box_dom"/>
</dbReference>
<dbReference type="AlphaFoldDB" id="A0AAN7J9E9"/>
<dbReference type="SMART" id="SM00256">
    <property type="entry name" value="FBOX"/>
    <property type="match status" value="1"/>
</dbReference>
<feature type="domain" description="F-box" evidence="1">
    <location>
        <begin position="4"/>
        <end position="51"/>
    </location>
</feature>
<reference evidence="2 3" key="1">
    <citation type="journal article" date="2023" name="G3 (Bethesda)">
        <title>A haplotype-resolved chromosome-scale genome for Quercus rubra L. provides insights into the genetics of adaptive traits for red oak species.</title>
        <authorList>
            <person name="Kapoor B."/>
            <person name="Jenkins J."/>
            <person name="Schmutz J."/>
            <person name="Zhebentyayeva T."/>
            <person name="Kuelheim C."/>
            <person name="Coggeshall M."/>
            <person name="Heim C."/>
            <person name="Lasky J.R."/>
            <person name="Leites L."/>
            <person name="Islam-Faridi N."/>
            <person name="Romero-Severson J."/>
            <person name="DeLeo V.L."/>
            <person name="Lucas S.M."/>
            <person name="Lazic D."/>
            <person name="Gailing O."/>
            <person name="Carlson J."/>
            <person name="Staton M."/>
        </authorList>
    </citation>
    <scope>NUCLEOTIDE SEQUENCE [LARGE SCALE GENOMIC DNA]</scope>
    <source>
        <strain evidence="2">Pseudo-F2</strain>
    </source>
</reference>
<comment type="caution">
    <text evidence="2">The sequence shown here is derived from an EMBL/GenBank/DDBJ whole genome shotgun (WGS) entry which is preliminary data.</text>
</comment>
<accession>A0AAN7J9E9</accession>
<evidence type="ECO:0000313" key="2">
    <source>
        <dbReference type="EMBL" id="KAK4603056.1"/>
    </source>
</evidence>
<dbReference type="InterPro" id="IPR017451">
    <property type="entry name" value="F-box-assoc_interact_dom"/>
</dbReference>
<dbReference type="InterPro" id="IPR036047">
    <property type="entry name" value="F-box-like_dom_sf"/>
</dbReference>
<evidence type="ECO:0000259" key="1">
    <source>
        <dbReference type="PROSITE" id="PS50181"/>
    </source>
</evidence>
<dbReference type="InterPro" id="IPR013187">
    <property type="entry name" value="F-box-assoc_dom_typ3"/>
</dbReference>
<gene>
    <name evidence="2" type="ORF">RGQ29_011871</name>
</gene>
<dbReference type="Pfam" id="PF08268">
    <property type="entry name" value="FBA_3"/>
    <property type="match status" value="1"/>
</dbReference>
<protein>
    <recommendedName>
        <fullName evidence="1">F-box domain-containing protein</fullName>
    </recommendedName>
</protein>
<dbReference type="Gene3D" id="1.20.1280.50">
    <property type="match status" value="1"/>
</dbReference>
<evidence type="ECO:0000313" key="3">
    <source>
        <dbReference type="Proteomes" id="UP001324115"/>
    </source>
</evidence>
<name>A0AAN7J9E9_QUERU</name>
<dbReference type="PROSITE" id="PS50181">
    <property type="entry name" value="FBOX"/>
    <property type="match status" value="1"/>
</dbReference>
<dbReference type="NCBIfam" id="TIGR01640">
    <property type="entry name" value="F_box_assoc_1"/>
    <property type="match status" value="1"/>
</dbReference>
<keyword evidence="3" id="KW-1185">Reference proteome</keyword>
<dbReference type="PANTHER" id="PTHR31672">
    <property type="entry name" value="BNACNNG10540D PROTEIN"/>
    <property type="match status" value="1"/>
</dbReference>
<dbReference type="EMBL" id="JAXUIC010000002">
    <property type="protein sequence ID" value="KAK4603056.1"/>
    <property type="molecule type" value="Genomic_DNA"/>
</dbReference>
<proteinExistence type="predicted"/>
<dbReference type="PANTHER" id="PTHR31672:SF13">
    <property type="entry name" value="F-BOX PROTEIN CPR30-LIKE"/>
    <property type="match status" value="1"/>
</dbReference>
<dbReference type="Proteomes" id="UP001324115">
    <property type="component" value="Unassembled WGS sequence"/>
</dbReference>
<dbReference type="SUPFAM" id="SSF81383">
    <property type="entry name" value="F-box domain"/>
    <property type="match status" value="1"/>
</dbReference>
<dbReference type="InterPro" id="IPR050796">
    <property type="entry name" value="SCF_F-box_component"/>
</dbReference>
<sequence length="362" mass="41121">MEGGRNYDSLPGDITRRIFSLLPLYLVLRLRLVCKAWYALITEFAAEYLNRSKETSLGIICGNSRCISSGVFSLDISSLQIRGGIKTLMTKTLSISPRFAFNGSINGLICFDDAKNNIHVFNPTTGEFVTLPPAHLSSYIIGIGYCPLTKQYKAVKIFQDFIEFATPVKAAAVITVGAPSNSWRFIESSPPYKCIGPNVYLNGTLFWLSYTEEIMPLAITAFDVSDETFRIIRLPPKVLSRNLNCLAEQEGRLCLVKFDAEKEYFEIYIMLEDFQWISQYRVSIKDFEPHCANNYFSSFQFLCLKKGKITLWSKLMQRWIFYDIKSRAIETIQVGDANEKMIASPDLLICPYEESLTPICNC</sequence>
<dbReference type="Pfam" id="PF12937">
    <property type="entry name" value="F-box-like"/>
    <property type="match status" value="1"/>
</dbReference>
<organism evidence="2 3">
    <name type="scientific">Quercus rubra</name>
    <name type="common">Northern red oak</name>
    <name type="synonym">Quercus borealis</name>
    <dbReference type="NCBI Taxonomy" id="3512"/>
    <lineage>
        <taxon>Eukaryota</taxon>
        <taxon>Viridiplantae</taxon>
        <taxon>Streptophyta</taxon>
        <taxon>Embryophyta</taxon>
        <taxon>Tracheophyta</taxon>
        <taxon>Spermatophyta</taxon>
        <taxon>Magnoliopsida</taxon>
        <taxon>eudicotyledons</taxon>
        <taxon>Gunneridae</taxon>
        <taxon>Pentapetalae</taxon>
        <taxon>rosids</taxon>
        <taxon>fabids</taxon>
        <taxon>Fagales</taxon>
        <taxon>Fagaceae</taxon>
        <taxon>Quercus</taxon>
    </lineage>
</organism>